<name>A0ACC2PE29_9HYME</name>
<protein>
    <submittedName>
        <fullName evidence="1">Uncharacterized protein</fullName>
    </submittedName>
</protein>
<dbReference type="EMBL" id="CM056742">
    <property type="protein sequence ID" value="KAJ8680824.1"/>
    <property type="molecule type" value="Genomic_DNA"/>
</dbReference>
<sequence length="341" mass="40685">MKLCVVVTKIPMQEYNDFVPIEIQIYIAKSKKEEEEEQIQISRRRERNRYGRHLEMRYQIQQFPSHRARSALAAMANDREVLREVWEGKIPVCFQLNPDEVYALQAPDPFYLMVPRLSYFPICTDKVRKHFMRYVQQETQDKQETEMWLEFNGTPLKWHIPIGVLMDLYHNDIQLPWNIVVHFDKFPDSILMRCQNKEIVESYFLSCIKEADVLKHRGQVVSSMQKKDHNQLWLGLLNDKFDQFWAVNRKLMETASDDGFKHIPFKFYTSEDKFIQKLVKPLNEDGQRKTLKHLLTEVFPNQEKVVVRTHGILIPDDTPLQWLSEHLSYPDNFLHLVFVTT</sequence>
<keyword evidence="2" id="KW-1185">Reference proteome</keyword>
<evidence type="ECO:0000313" key="2">
    <source>
        <dbReference type="Proteomes" id="UP001239111"/>
    </source>
</evidence>
<proteinExistence type="predicted"/>
<gene>
    <name evidence="1" type="ORF">QAD02_016611</name>
</gene>
<accession>A0ACC2PE29</accession>
<evidence type="ECO:0000313" key="1">
    <source>
        <dbReference type="EMBL" id="KAJ8680824.1"/>
    </source>
</evidence>
<comment type="caution">
    <text evidence="1">The sequence shown here is derived from an EMBL/GenBank/DDBJ whole genome shotgun (WGS) entry which is preliminary data.</text>
</comment>
<organism evidence="1 2">
    <name type="scientific">Eretmocerus hayati</name>
    <dbReference type="NCBI Taxonomy" id="131215"/>
    <lineage>
        <taxon>Eukaryota</taxon>
        <taxon>Metazoa</taxon>
        <taxon>Ecdysozoa</taxon>
        <taxon>Arthropoda</taxon>
        <taxon>Hexapoda</taxon>
        <taxon>Insecta</taxon>
        <taxon>Pterygota</taxon>
        <taxon>Neoptera</taxon>
        <taxon>Endopterygota</taxon>
        <taxon>Hymenoptera</taxon>
        <taxon>Apocrita</taxon>
        <taxon>Proctotrupomorpha</taxon>
        <taxon>Chalcidoidea</taxon>
        <taxon>Aphelinidae</taxon>
        <taxon>Aphelininae</taxon>
        <taxon>Eretmocerus</taxon>
    </lineage>
</organism>
<reference evidence="1" key="1">
    <citation type="submission" date="2023-04" db="EMBL/GenBank/DDBJ databases">
        <title>A chromosome-level genome assembly of the parasitoid wasp Eretmocerus hayati.</title>
        <authorList>
            <person name="Zhong Y."/>
            <person name="Liu S."/>
            <person name="Liu Y."/>
        </authorList>
    </citation>
    <scope>NUCLEOTIDE SEQUENCE</scope>
    <source>
        <strain evidence="1">ZJU_SS_LIU_2023</strain>
    </source>
</reference>
<dbReference type="Proteomes" id="UP001239111">
    <property type="component" value="Chromosome 2"/>
</dbReference>